<dbReference type="Gene3D" id="3.40.1710.10">
    <property type="entry name" value="abc type-2 transporter like domain"/>
    <property type="match status" value="1"/>
</dbReference>
<organism evidence="7">
    <name type="scientific">hydrothermal vent metagenome</name>
    <dbReference type="NCBI Taxonomy" id="652676"/>
    <lineage>
        <taxon>unclassified sequences</taxon>
        <taxon>metagenomes</taxon>
        <taxon>ecological metagenomes</taxon>
    </lineage>
</organism>
<accession>A0A160V9B3</accession>
<keyword evidence="3 5" id="KW-1133">Transmembrane helix</keyword>
<evidence type="ECO:0000256" key="1">
    <source>
        <dbReference type="ARBA" id="ARBA00004141"/>
    </source>
</evidence>
<dbReference type="PROSITE" id="PS51012">
    <property type="entry name" value="ABC_TM2"/>
    <property type="match status" value="1"/>
</dbReference>
<sequence length="362" mass="38758">MVALVLADLKMMARNRQAIFWALFFPLMLVVVFGLFDFNGVGAADVAVIDKSGGPRAEIFLERLDGIEFLELEFDEDDPVRARKKITDGDLGYLIVIPEMFDDPAAQAQATGPAAVALVYSTRNPDRNQLVDGAIRNLVSDIHSDGGPLVPAQLLTADVIQASEVDYFDNVLIGLLGLGIMTNSIISIAVRISTFRNLSILKRLLVTPLPIWKFFAAEITAHVLLALVQAGIILALGVFVFDGHVNGNLIWVLAVTALGSVVFLNIGFILSAWAKSPAAASGMGNAVALPMMFLAGTFFSTAALPGILPELSLALPLTPMLAALRDIAIDSEPIWETWPYLAALGGWVVATALVAVKVFKFG</sequence>
<evidence type="ECO:0000313" key="7">
    <source>
        <dbReference type="EMBL" id="CUV02644.1"/>
    </source>
</evidence>
<protein>
    <submittedName>
        <fullName evidence="7">ABC-type multidrug transport system, permease component</fullName>
    </submittedName>
</protein>
<dbReference type="InterPro" id="IPR013525">
    <property type="entry name" value="ABC2_TM"/>
</dbReference>
<dbReference type="GO" id="GO:0140359">
    <property type="term" value="F:ABC-type transporter activity"/>
    <property type="evidence" value="ECO:0007669"/>
    <property type="project" value="InterPro"/>
</dbReference>
<dbReference type="Pfam" id="PF12698">
    <property type="entry name" value="ABC2_membrane_3"/>
    <property type="match status" value="1"/>
</dbReference>
<feature type="transmembrane region" description="Helical" evidence="5">
    <location>
        <begin position="171"/>
        <end position="190"/>
    </location>
</feature>
<dbReference type="EMBL" id="FAXA01000282">
    <property type="protein sequence ID" value="CUV02644.1"/>
    <property type="molecule type" value="Genomic_DNA"/>
</dbReference>
<feature type="domain" description="ABC transmembrane type-2" evidence="6">
    <location>
        <begin position="136"/>
        <end position="362"/>
    </location>
</feature>
<dbReference type="PANTHER" id="PTHR43027">
    <property type="entry name" value="DOXORUBICIN RESISTANCE ABC TRANSPORTER PERMEASE PROTEIN DRRC-RELATED"/>
    <property type="match status" value="1"/>
</dbReference>
<dbReference type="InterPro" id="IPR047817">
    <property type="entry name" value="ABC2_TM_bact-type"/>
</dbReference>
<evidence type="ECO:0000256" key="5">
    <source>
        <dbReference type="SAM" id="Phobius"/>
    </source>
</evidence>
<name>A0A160V9B3_9ZZZZ</name>
<evidence type="ECO:0000256" key="2">
    <source>
        <dbReference type="ARBA" id="ARBA00022692"/>
    </source>
</evidence>
<proteinExistence type="predicted"/>
<reference evidence="7" key="1">
    <citation type="submission" date="2015-10" db="EMBL/GenBank/DDBJ databases">
        <authorList>
            <person name="Gilbert D.G."/>
        </authorList>
    </citation>
    <scope>NUCLEOTIDE SEQUENCE</scope>
</reference>
<feature type="transmembrane region" description="Helical" evidence="5">
    <location>
        <begin position="211"/>
        <end position="237"/>
    </location>
</feature>
<comment type="subcellular location">
    <subcellularLocation>
        <location evidence="1">Membrane</location>
        <topology evidence="1">Multi-pass membrane protein</topology>
    </subcellularLocation>
</comment>
<dbReference type="GO" id="GO:0016020">
    <property type="term" value="C:membrane"/>
    <property type="evidence" value="ECO:0007669"/>
    <property type="project" value="UniProtKB-SubCell"/>
</dbReference>
<feature type="transmembrane region" description="Helical" evidence="5">
    <location>
        <begin position="286"/>
        <end position="308"/>
    </location>
</feature>
<evidence type="ECO:0000259" key="6">
    <source>
        <dbReference type="PROSITE" id="PS51012"/>
    </source>
</evidence>
<dbReference type="InterPro" id="IPR052902">
    <property type="entry name" value="ABC-2_transporter"/>
</dbReference>
<evidence type="ECO:0000256" key="4">
    <source>
        <dbReference type="ARBA" id="ARBA00023136"/>
    </source>
</evidence>
<dbReference type="PANTHER" id="PTHR43027:SF2">
    <property type="entry name" value="TRANSPORT PERMEASE PROTEIN"/>
    <property type="match status" value="1"/>
</dbReference>
<keyword evidence="2 5" id="KW-0812">Transmembrane</keyword>
<keyword evidence="4 5" id="KW-0472">Membrane</keyword>
<feature type="transmembrane region" description="Helical" evidence="5">
    <location>
        <begin position="340"/>
        <end position="359"/>
    </location>
</feature>
<gene>
    <name evidence="7" type="ORF">MGWOODY_Clf1261</name>
</gene>
<feature type="transmembrane region" description="Helical" evidence="5">
    <location>
        <begin position="249"/>
        <end position="274"/>
    </location>
</feature>
<feature type="transmembrane region" description="Helical" evidence="5">
    <location>
        <begin position="18"/>
        <end position="36"/>
    </location>
</feature>
<evidence type="ECO:0000256" key="3">
    <source>
        <dbReference type="ARBA" id="ARBA00022989"/>
    </source>
</evidence>
<dbReference type="AlphaFoldDB" id="A0A160V9B3"/>